<evidence type="ECO:0000313" key="2">
    <source>
        <dbReference type="Proteomes" id="UP000272942"/>
    </source>
</evidence>
<proteinExistence type="predicted"/>
<organism evidence="3">
    <name type="scientific">Echinostoma caproni</name>
    <dbReference type="NCBI Taxonomy" id="27848"/>
    <lineage>
        <taxon>Eukaryota</taxon>
        <taxon>Metazoa</taxon>
        <taxon>Spiralia</taxon>
        <taxon>Lophotrochozoa</taxon>
        <taxon>Platyhelminthes</taxon>
        <taxon>Trematoda</taxon>
        <taxon>Digenea</taxon>
        <taxon>Plagiorchiida</taxon>
        <taxon>Echinostomata</taxon>
        <taxon>Echinostomatoidea</taxon>
        <taxon>Echinostomatidae</taxon>
        <taxon>Echinostoma</taxon>
    </lineage>
</organism>
<protein>
    <submittedName>
        <fullName evidence="3">Transcriptional regulator</fullName>
    </submittedName>
</protein>
<name>A0A183AS67_9TREM</name>
<dbReference type="AlphaFoldDB" id="A0A183AS67"/>
<accession>A0A183AS67</accession>
<gene>
    <name evidence="1" type="ORF">ECPE_LOCUS9802</name>
</gene>
<sequence>MRWAATKDALIASFDTRADRQRTLHSFGTAQLCVGVDSLLHAAAMRALMDRALPTLNDAARLESFLERFVKILPDNQRKKT</sequence>
<evidence type="ECO:0000313" key="3">
    <source>
        <dbReference type="WBParaSite" id="ECPE_0000983301-mRNA-1"/>
    </source>
</evidence>
<reference evidence="1 2" key="2">
    <citation type="submission" date="2018-11" db="EMBL/GenBank/DDBJ databases">
        <authorList>
            <consortium name="Pathogen Informatics"/>
        </authorList>
    </citation>
    <scope>NUCLEOTIDE SEQUENCE [LARGE SCALE GENOMIC DNA]</scope>
    <source>
        <strain evidence="1 2">Egypt</strain>
    </source>
</reference>
<dbReference type="Proteomes" id="UP000272942">
    <property type="component" value="Unassembled WGS sequence"/>
</dbReference>
<reference evidence="3" key="1">
    <citation type="submission" date="2016-06" db="UniProtKB">
        <authorList>
            <consortium name="WormBaseParasite"/>
        </authorList>
    </citation>
    <scope>IDENTIFICATION</scope>
</reference>
<keyword evidence="2" id="KW-1185">Reference proteome</keyword>
<dbReference type="EMBL" id="UZAN01047990">
    <property type="protein sequence ID" value="VDP85990.1"/>
    <property type="molecule type" value="Genomic_DNA"/>
</dbReference>
<evidence type="ECO:0000313" key="1">
    <source>
        <dbReference type="EMBL" id="VDP85990.1"/>
    </source>
</evidence>
<dbReference type="WBParaSite" id="ECPE_0000983301-mRNA-1">
    <property type="protein sequence ID" value="ECPE_0000983301-mRNA-1"/>
    <property type="gene ID" value="ECPE_0000983301"/>
</dbReference>